<evidence type="ECO:0000313" key="11">
    <source>
        <dbReference type="EMBL" id="OJJ25489.1"/>
    </source>
</evidence>
<keyword evidence="6 8" id="KW-0472">Membrane</keyword>
<gene>
    <name evidence="11" type="ORF">BI308_10975</name>
</gene>
<evidence type="ECO:0000256" key="1">
    <source>
        <dbReference type="ARBA" id="ARBA00004651"/>
    </source>
</evidence>
<feature type="transmembrane region" description="Helical" evidence="8">
    <location>
        <begin position="452"/>
        <end position="471"/>
    </location>
</feature>
<evidence type="ECO:0000256" key="4">
    <source>
        <dbReference type="ARBA" id="ARBA00022692"/>
    </source>
</evidence>
<comment type="similarity">
    <text evidence="2">Belongs to the MscS (TC 1.A.23) family.</text>
</comment>
<dbReference type="InterPro" id="IPR045276">
    <property type="entry name" value="YbiO_bact"/>
</dbReference>
<evidence type="ECO:0000256" key="2">
    <source>
        <dbReference type="ARBA" id="ARBA00008017"/>
    </source>
</evidence>
<organism evidence="11 12">
    <name type="scientific">Roseofilum reptotaenium AO1-A</name>
    <dbReference type="NCBI Taxonomy" id="1925591"/>
    <lineage>
        <taxon>Bacteria</taxon>
        <taxon>Bacillati</taxon>
        <taxon>Cyanobacteriota</taxon>
        <taxon>Cyanophyceae</taxon>
        <taxon>Desertifilales</taxon>
        <taxon>Desertifilaceae</taxon>
        <taxon>Roseofilum</taxon>
    </lineage>
</organism>
<dbReference type="SUPFAM" id="SSF82689">
    <property type="entry name" value="Mechanosensitive channel protein MscS (YggB), C-terminal domain"/>
    <property type="match status" value="1"/>
</dbReference>
<evidence type="ECO:0000259" key="9">
    <source>
        <dbReference type="Pfam" id="PF00924"/>
    </source>
</evidence>
<dbReference type="Gene3D" id="2.30.30.60">
    <property type="match status" value="1"/>
</dbReference>
<comment type="caution">
    <text evidence="11">The sequence shown here is derived from an EMBL/GenBank/DDBJ whole genome shotgun (WGS) entry which is preliminary data.</text>
</comment>
<comment type="subcellular location">
    <subcellularLocation>
        <location evidence="1">Cell membrane</location>
        <topology evidence="1">Multi-pass membrane protein</topology>
    </subcellularLocation>
</comment>
<feature type="compositionally biased region" description="Polar residues" evidence="7">
    <location>
        <begin position="262"/>
        <end position="273"/>
    </location>
</feature>
<dbReference type="InterPro" id="IPR010920">
    <property type="entry name" value="LSM_dom_sf"/>
</dbReference>
<dbReference type="Gene3D" id="1.10.287.1260">
    <property type="match status" value="1"/>
</dbReference>
<feature type="transmembrane region" description="Helical" evidence="8">
    <location>
        <begin position="336"/>
        <end position="360"/>
    </location>
</feature>
<accession>A0A1L9QS59</accession>
<name>A0A1L9QS59_9CYAN</name>
<feature type="transmembrane region" description="Helical" evidence="8">
    <location>
        <begin position="221"/>
        <end position="238"/>
    </location>
</feature>
<evidence type="ECO:0008006" key="13">
    <source>
        <dbReference type="Google" id="ProtNLM"/>
    </source>
</evidence>
<keyword evidence="5 8" id="KW-1133">Transmembrane helix</keyword>
<dbReference type="GO" id="GO:0008381">
    <property type="term" value="F:mechanosensitive monoatomic ion channel activity"/>
    <property type="evidence" value="ECO:0007669"/>
    <property type="project" value="InterPro"/>
</dbReference>
<feature type="transmembrane region" description="Helical" evidence="8">
    <location>
        <begin position="427"/>
        <end position="446"/>
    </location>
</feature>
<keyword evidence="4 8" id="KW-0812">Transmembrane</keyword>
<dbReference type="InterPro" id="IPR023408">
    <property type="entry name" value="MscS_beta-dom_sf"/>
</dbReference>
<evidence type="ECO:0000313" key="12">
    <source>
        <dbReference type="Proteomes" id="UP000183940"/>
    </source>
</evidence>
<keyword evidence="12" id="KW-1185">Reference proteome</keyword>
<feature type="transmembrane region" description="Helical" evidence="8">
    <location>
        <begin position="372"/>
        <end position="390"/>
    </location>
</feature>
<evidence type="ECO:0000256" key="3">
    <source>
        <dbReference type="ARBA" id="ARBA00022475"/>
    </source>
</evidence>
<protein>
    <recommendedName>
        <fullName evidence="13">Mechanosensitive ion channel protein MscS</fullName>
    </recommendedName>
</protein>
<feature type="domain" description="Mechanosensitive ion channel MscS C-terminal" evidence="10">
    <location>
        <begin position="544"/>
        <end position="632"/>
    </location>
</feature>
<dbReference type="InterPro" id="IPR049278">
    <property type="entry name" value="MS_channel_C"/>
</dbReference>
<dbReference type="Pfam" id="PF00924">
    <property type="entry name" value="MS_channel_2nd"/>
    <property type="match status" value="1"/>
</dbReference>
<proteinExistence type="inferred from homology"/>
<dbReference type="InterPro" id="IPR011066">
    <property type="entry name" value="MscS_channel_C_sf"/>
</dbReference>
<evidence type="ECO:0000256" key="8">
    <source>
        <dbReference type="SAM" id="Phobius"/>
    </source>
</evidence>
<dbReference type="Gene3D" id="3.30.70.100">
    <property type="match status" value="1"/>
</dbReference>
<dbReference type="PANTHER" id="PTHR30460">
    <property type="entry name" value="MODERATE CONDUCTANCE MECHANOSENSITIVE CHANNEL YBIO"/>
    <property type="match status" value="1"/>
</dbReference>
<dbReference type="GO" id="GO:0005886">
    <property type="term" value="C:plasma membrane"/>
    <property type="evidence" value="ECO:0007669"/>
    <property type="project" value="UniProtKB-SubCell"/>
</dbReference>
<keyword evidence="3" id="KW-1003">Cell membrane</keyword>
<evidence type="ECO:0000256" key="7">
    <source>
        <dbReference type="SAM" id="MobiDB-lite"/>
    </source>
</evidence>
<dbReference type="STRING" id="1925591.BI308_10975"/>
<feature type="region of interest" description="Disordered" evidence="7">
    <location>
        <begin position="262"/>
        <end position="282"/>
    </location>
</feature>
<evidence type="ECO:0000259" key="10">
    <source>
        <dbReference type="Pfam" id="PF21082"/>
    </source>
</evidence>
<dbReference type="InterPro" id="IPR006685">
    <property type="entry name" value="MscS_channel_2nd"/>
</dbReference>
<evidence type="ECO:0000256" key="6">
    <source>
        <dbReference type="ARBA" id="ARBA00023136"/>
    </source>
</evidence>
<dbReference type="SUPFAM" id="SSF50182">
    <property type="entry name" value="Sm-like ribonucleoproteins"/>
    <property type="match status" value="1"/>
</dbReference>
<sequence>MRPIRLFSPIQTFFRIWKGILGVCLVAIILSGLFSSPALSQISIFPTSDPEQSPSTLGWNINQMYDCGNILCSPVYLDGAFLFAVTSLPENQLRSGDQYILSAEERSKNIQNTLYKIIRSKQDYNQQQTKEDRSYTSSPIKIEVGFLFGQTVVFLPDQEGLVSRKIVTITELDARYSEQQISDLAEAWKSIIEQQLKKSIYERQKLSQNPFQPVKKIAQRLLWIIFISISVYAIYRLVKAWDRKLRRTLEELDHSLQLNSKSVSSEPINSGATETDRTAQKSPFSEQLEWILKEDMKLPIFWQQINTTTTQLESMLYALPQLLLQRRTLLKQQRNFLNLILQLLLAAQFLIWAWGAAALVNTYPQTRNYQHFFVQLSLSLPLVWVTIIILNKLGDFLIEWSLSRWARYSARQESSSSSRYALRSNTYATALTQLTTFMFVTIGLLMTLRILGFSPAILASFGVIAVALSWFSQNTLQDLLNGALILWNDRYAVGDVVDINGVGGLVEKLNLYLTQLRNLDGEAITIPNGSVGIVRNMTKDWSRVNFSVVIAYDADLNRAMELIEQTAAAMRQEPGWDTLMTEDLQMLGVDELSHQGVLIRALIRTQPIKQWDVAREFRRRLKLVFEQEGIGIGVPQHVFRVQNHSSLFSLGMQPKE</sequence>
<dbReference type="PANTHER" id="PTHR30460:SF0">
    <property type="entry name" value="MODERATE CONDUCTANCE MECHANOSENSITIVE CHANNEL YBIO"/>
    <property type="match status" value="1"/>
</dbReference>
<dbReference type="AlphaFoldDB" id="A0A1L9QS59"/>
<dbReference type="EMBL" id="MLAW01000016">
    <property type="protein sequence ID" value="OJJ25489.1"/>
    <property type="molecule type" value="Genomic_DNA"/>
</dbReference>
<feature type="domain" description="Mechanosensitive ion channel MscS" evidence="9">
    <location>
        <begin position="474"/>
        <end position="538"/>
    </location>
</feature>
<dbReference type="Pfam" id="PF21082">
    <property type="entry name" value="MS_channel_3rd"/>
    <property type="match status" value="1"/>
</dbReference>
<reference evidence="11" key="1">
    <citation type="submission" date="2016-10" db="EMBL/GenBank/DDBJ databases">
        <title>CRISPR-Cas defence system in Roseofilum reptotaenium: evidence of a bacteriophage-cyanobacterium arms race in the coral black band disease.</title>
        <authorList>
            <person name="Buerger P."/>
            <person name="Wood-Charlson E.M."/>
            <person name="Weynberg K.D."/>
            <person name="Willis B."/>
            <person name="Van Oppen M.J."/>
        </authorList>
    </citation>
    <scope>NUCLEOTIDE SEQUENCE [LARGE SCALE GENOMIC DNA]</scope>
    <source>
        <strain evidence="11">AO1-A</strain>
    </source>
</reference>
<dbReference type="Proteomes" id="UP000183940">
    <property type="component" value="Unassembled WGS sequence"/>
</dbReference>
<evidence type="ECO:0000256" key="5">
    <source>
        <dbReference type="ARBA" id="ARBA00022989"/>
    </source>
</evidence>